<gene>
    <name evidence="2" type="ORF">L915_19668</name>
</gene>
<accession>W2FRV8</accession>
<evidence type="ECO:0000313" key="2">
    <source>
        <dbReference type="EMBL" id="ETK73399.1"/>
    </source>
</evidence>
<dbReference type="PANTHER" id="PTHR43039">
    <property type="entry name" value="ESTERASE-RELATED"/>
    <property type="match status" value="1"/>
</dbReference>
<evidence type="ECO:0000256" key="1">
    <source>
        <dbReference type="ARBA" id="ARBA00008645"/>
    </source>
</evidence>
<dbReference type="Gene3D" id="3.40.50.1820">
    <property type="entry name" value="alpha/beta hydrolase"/>
    <property type="match status" value="1"/>
</dbReference>
<organism evidence="2">
    <name type="scientific">Phytophthora nicotianae</name>
    <name type="common">Potato buckeye rot agent</name>
    <name type="synonym">Phytophthora parasitica</name>
    <dbReference type="NCBI Taxonomy" id="4792"/>
    <lineage>
        <taxon>Eukaryota</taxon>
        <taxon>Sar</taxon>
        <taxon>Stramenopiles</taxon>
        <taxon>Oomycota</taxon>
        <taxon>Peronosporomycetes</taxon>
        <taxon>Peronosporales</taxon>
        <taxon>Peronosporaceae</taxon>
        <taxon>Phytophthora</taxon>
    </lineage>
</organism>
<dbReference type="AlphaFoldDB" id="W2FRV8"/>
<dbReference type="InterPro" id="IPR029058">
    <property type="entry name" value="AB_hydrolase_fold"/>
</dbReference>
<dbReference type="Proteomes" id="UP000053236">
    <property type="component" value="Unassembled WGS sequence"/>
</dbReference>
<dbReference type="SUPFAM" id="SSF53474">
    <property type="entry name" value="alpha/beta-Hydrolases"/>
    <property type="match status" value="1"/>
</dbReference>
<dbReference type="VEuPathDB" id="FungiDB:PPTG_18010"/>
<name>W2FRV8_PHYNI</name>
<protein>
    <submittedName>
        <fullName evidence="2">Uncharacterized protein</fullName>
    </submittedName>
</protein>
<sequence>MVAVAVIFGQTTAQEARTFSDAGSSSAGNAECAIYNAPLCHPGTIEIFVKRFTAKTGDPTKALNVWLVQGGPGYSSTTLEPTMLDLYNQLQGKVNVYTMDHRGTGRSTRFDCAAMHKAASGSGSGGQMSPLEVASCAKELQFKYGDLSSFSMTSAATDVATFISEYTNRENTIVYGVSYGTALVERLMHLNTPMVSGYVLDGIATTSGASADPFPYISLWDIDYGEVGDSFLDLCDQTKACSRYFKSETLSSTLLRVFRNVDKNPSSPCAQLLISTDMGNNQTSEPPSFSLRRIFGLLLVFSYMRTLIPPVVHRFNRCAPDDVKILTQLTSSLKSSTKTQDDAYKSMLLYYLIIFSEMWETPAHSSQTMRKRFADTRISDGGFYEVDVGGIYRLNSLYCAFSKETSPACNGLKGGNYTSNAIIYERDEYWNKSAIIPNQASVLLLSGKLDPQTPHKYAEYLLEVLDGENKELIAFDYAAHGTVIPTQHVERDSDSDMCGMKLLASYVKNSGDLALLDKTSLDKMLRFNWTIPTDYLYGYFGTDEPYNGAYIPSASTQYSDE</sequence>
<comment type="similarity">
    <text evidence="1">Belongs to the AB hydrolase superfamily.</text>
</comment>
<proteinExistence type="inferred from homology"/>
<dbReference type="EMBL" id="KI689333">
    <property type="protein sequence ID" value="ETK73399.1"/>
    <property type="molecule type" value="Genomic_DNA"/>
</dbReference>
<reference evidence="2" key="1">
    <citation type="submission" date="2013-11" db="EMBL/GenBank/DDBJ databases">
        <title>The Genome Sequence of Phytophthora parasitica CJ02B3.</title>
        <authorList>
            <consortium name="The Broad Institute Genomics Platform"/>
            <person name="Russ C."/>
            <person name="Tyler B."/>
            <person name="Panabieres F."/>
            <person name="Shan W."/>
            <person name="Tripathy S."/>
            <person name="Grunwald N."/>
            <person name="Machado M."/>
            <person name="Johnson C.S."/>
            <person name="Arredondo F."/>
            <person name="Hong C."/>
            <person name="Coffey M."/>
            <person name="Young S.K."/>
            <person name="Zeng Q."/>
            <person name="Gargeya S."/>
            <person name="Fitzgerald M."/>
            <person name="Abouelleil A."/>
            <person name="Alvarado L."/>
            <person name="Chapman S.B."/>
            <person name="Gainer-Dewar J."/>
            <person name="Goldberg J."/>
            <person name="Griggs A."/>
            <person name="Gujja S."/>
            <person name="Hansen M."/>
            <person name="Howarth C."/>
            <person name="Imamovic A."/>
            <person name="Ireland A."/>
            <person name="Larimer J."/>
            <person name="McCowan C."/>
            <person name="Murphy C."/>
            <person name="Pearson M."/>
            <person name="Poon T.W."/>
            <person name="Priest M."/>
            <person name="Roberts A."/>
            <person name="Saif S."/>
            <person name="Shea T."/>
            <person name="Sykes S."/>
            <person name="Wortman J."/>
            <person name="Nusbaum C."/>
            <person name="Birren B."/>
        </authorList>
    </citation>
    <scope>NUCLEOTIDE SEQUENCE [LARGE SCALE GENOMIC DNA]</scope>
    <source>
        <strain evidence="2">CJ02B3</strain>
    </source>
</reference>